<dbReference type="PhylomeDB" id="A0A0G4GYG6"/>
<dbReference type="CDD" id="cd00570">
    <property type="entry name" value="GST_N_family"/>
    <property type="match status" value="1"/>
</dbReference>
<accession>A0A0G4GYG6</accession>
<evidence type="ECO:0000313" key="3">
    <source>
        <dbReference type="EMBL" id="CEM36182.1"/>
    </source>
</evidence>
<protein>
    <recommendedName>
        <fullName evidence="2">GST N-terminal domain-containing protein</fullName>
    </recommendedName>
</protein>
<dbReference type="SUPFAM" id="SSF52833">
    <property type="entry name" value="Thioredoxin-like"/>
    <property type="match status" value="1"/>
</dbReference>
<feature type="domain" description="GST N-terminal" evidence="2">
    <location>
        <begin position="59"/>
        <end position="149"/>
    </location>
</feature>
<proteinExistence type="predicted"/>
<feature type="signal peptide" evidence="1">
    <location>
        <begin position="1"/>
        <end position="16"/>
    </location>
</feature>
<evidence type="ECO:0000259" key="2">
    <source>
        <dbReference type="PROSITE" id="PS50404"/>
    </source>
</evidence>
<dbReference type="PROSITE" id="PS51354">
    <property type="entry name" value="GLUTAREDOXIN_2"/>
    <property type="match status" value="1"/>
</dbReference>
<name>A0A0G4GYG6_9ALVE</name>
<dbReference type="Gene3D" id="3.40.30.10">
    <property type="entry name" value="Glutaredoxin"/>
    <property type="match status" value="1"/>
</dbReference>
<sequence length="173" mass="19073">MKVVLQLALFAVSSSAFLLRGGPVTRSLSSPAARDSKTALNVVYSFESAMMAVTGKKDKVTAFYYFPECTFCKKIFDWAEENGLDLESKGITLKNIRDENGDPSEYGYELVAKASGKKQVPAIEIGGRHIMQESGDIMALFSKIYLDKEMERKLSSGSGIKVESYMEIADLLD</sequence>
<keyword evidence="1" id="KW-0732">Signal</keyword>
<dbReference type="VEuPathDB" id="CryptoDB:Cvel_23906"/>
<reference evidence="3" key="1">
    <citation type="submission" date="2014-11" db="EMBL/GenBank/DDBJ databases">
        <authorList>
            <person name="Otto D Thomas"/>
            <person name="Naeem Raeece"/>
        </authorList>
    </citation>
    <scope>NUCLEOTIDE SEQUENCE</scope>
</reference>
<gene>
    <name evidence="3" type="ORF">Cvel_23906</name>
</gene>
<dbReference type="InterPro" id="IPR004045">
    <property type="entry name" value="Glutathione_S-Trfase_N"/>
</dbReference>
<dbReference type="Pfam" id="PF13417">
    <property type="entry name" value="GST_N_3"/>
    <property type="match status" value="1"/>
</dbReference>
<evidence type="ECO:0000256" key="1">
    <source>
        <dbReference type="SAM" id="SignalP"/>
    </source>
</evidence>
<dbReference type="AlphaFoldDB" id="A0A0G4GYG6"/>
<dbReference type="InterPro" id="IPR036249">
    <property type="entry name" value="Thioredoxin-like_sf"/>
</dbReference>
<organism evidence="3">
    <name type="scientific">Chromera velia CCMP2878</name>
    <dbReference type="NCBI Taxonomy" id="1169474"/>
    <lineage>
        <taxon>Eukaryota</taxon>
        <taxon>Sar</taxon>
        <taxon>Alveolata</taxon>
        <taxon>Colpodellida</taxon>
        <taxon>Chromeraceae</taxon>
        <taxon>Chromera</taxon>
    </lineage>
</organism>
<dbReference type="EMBL" id="CDMZ01001682">
    <property type="protein sequence ID" value="CEM36182.1"/>
    <property type="molecule type" value="Genomic_DNA"/>
</dbReference>
<feature type="chain" id="PRO_5005190832" description="GST N-terminal domain-containing protein" evidence="1">
    <location>
        <begin position="17"/>
        <end position="173"/>
    </location>
</feature>
<dbReference type="PROSITE" id="PS50404">
    <property type="entry name" value="GST_NTER"/>
    <property type="match status" value="1"/>
</dbReference>